<protein>
    <submittedName>
        <fullName evidence="3">Uncharacterized protein</fullName>
    </submittedName>
</protein>
<evidence type="ECO:0000313" key="3">
    <source>
        <dbReference type="EMBL" id="KZV41248.1"/>
    </source>
</evidence>
<keyword evidence="1" id="KW-0175">Coiled coil</keyword>
<evidence type="ECO:0000313" key="4">
    <source>
        <dbReference type="Proteomes" id="UP000250235"/>
    </source>
</evidence>
<feature type="region of interest" description="Disordered" evidence="2">
    <location>
        <begin position="338"/>
        <end position="400"/>
    </location>
</feature>
<organism evidence="3 4">
    <name type="scientific">Dorcoceras hygrometricum</name>
    <dbReference type="NCBI Taxonomy" id="472368"/>
    <lineage>
        <taxon>Eukaryota</taxon>
        <taxon>Viridiplantae</taxon>
        <taxon>Streptophyta</taxon>
        <taxon>Embryophyta</taxon>
        <taxon>Tracheophyta</taxon>
        <taxon>Spermatophyta</taxon>
        <taxon>Magnoliopsida</taxon>
        <taxon>eudicotyledons</taxon>
        <taxon>Gunneridae</taxon>
        <taxon>Pentapetalae</taxon>
        <taxon>asterids</taxon>
        <taxon>lamiids</taxon>
        <taxon>Lamiales</taxon>
        <taxon>Gesneriaceae</taxon>
        <taxon>Didymocarpoideae</taxon>
        <taxon>Trichosporeae</taxon>
        <taxon>Loxocarpinae</taxon>
        <taxon>Dorcoceras</taxon>
    </lineage>
</organism>
<proteinExistence type="predicted"/>
<evidence type="ECO:0000256" key="1">
    <source>
        <dbReference type="SAM" id="Coils"/>
    </source>
</evidence>
<dbReference type="AlphaFoldDB" id="A0A2Z7CA89"/>
<keyword evidence="4" id="KW-1185">Reference proteome</keyword>
<sequence length="400" mass="44988">MLSNAHSLSLTQFLKQMREHRLEWTRSCSSKLFEGANVQRGAVISRSHPTIKSTCWIRRLILLEGSWAVIEGADKWVRECKTTTSCEQQQLSQRLFVDAFAPICIFVEPVQDLGSQTPFIRTWGWARVCVDIVQFNLFGHLLPVGTYNLCTDIVAIGPIVDRSAVPKRILNDVQHRIQVEGFCDFFVQHADQSIYSDSSSESVESIRVTSPDAILNFSSSSSSQSENPNFYSSSSDSPMHFTVDDIPLDEETPADILQMKRHLMLIFHFPLPVSLQHRDEDQKSTLSEELDDFRKELQDQKAAITNDLLEFRVESQQNFATLSTQLSEIISYINRVRDDKKGEVSSSRGPQPPDDRSKPGPGDSGRGRGSSSEPSRKRGSGYRGGESTSSRGFRYWLGGS</sequence>
<feature type="coiled-coil region" evidence="1">
    <location>
        <begin position="283"/>
        <end position="314"/>
    </location>
</feature>
<dbReference type="EMBL" id="KQ999612">
    <property type="protein sequence ID" value="KZV41248.1"/>
    <property type="molecule type" value="Genomic_DNA"/>
</dbReference>
<name>A0A2Z7CA89_9LAMI</name>
<accession>A0A2Z7CA89</accession>
<evidence type="ECO:0000256" key="2">
    <source>
        <dbReference type="SAM" id="MobiDB-lite"/>
    </source>
</evidence>
<reference evidence="3 4" key="1">
    <citation type="journal article" date="2015" name="Proc. Natl. Acad. Sci. U.S.A.">
        <title>The resurrection genome of Boea hygrometrica: A blueprint for survival of dehydration.</title>
        <authorList>
            <person name="Xiao L."/>
            <person name="Yang G."/>
            <person name="Zhang L."/>
            <person name="Yang X."/>
            <person name="Zhao S."/>
            <person name="Ji Z."/>
            <person name="Zhou Q."/>
            <person name="Hu M."/>
            <person name="Wang Y."/>
            <person name="Chen M."/>
            <person name="Xu Y."/>
            <person name="Jin H."/>
            <person name="Xiao X."/>
            <person name="Hu G."/>
            <person name="Bao F."/>
            <person name="Hu Y."/>
            <person name="Wan P."/>
            <person name="Li L."/>
            <person name="Deng X."/>
            <person name="Kuang T."/>
            <person name="Xiang C."/>
            <person name="Zhu J.K."/>
            <person name="Oliver M.J."/>
            <person name="He Y."/>
        </authorList>
    </citation>
    <scope>NUCLEOTIDE SEQUENCE [LARGE SCALE GENOMIC DNA]</scope>
    <source>
        <strain evidence="4">cv. XS01</strain>
    </source>
</reference>
<dbReference type="Proteomes" id="UP000250235">
    <property type="component" value="Unassembled WGS sequence"/>
</dbReference>
<gene>
    <name evidence="3" type="ORF">F511_41905</name>
</gene>